<reference evidence="2" key="1">
    <citation type="journal article" date="2006" name="PLoS Biol.">
        <title>Macronuclear genome sequence of the ciliate Tetrahymena thermophila, a model eukaryote.</title>
        <authorList>
            <person name="Eisen J.A."/>
            <person name="Coyne R.S."/>
            <person name="Wu M."/>
            <person name="Wu D."/>
            <person name="Thiagarajan M."/>
            <person name="Wortman J.R."/>
            <person name="Badger J.H."/>
            <person name="Ren Q."/>
            <person name="Amedeo P."/>
            <person name="Jones K.M."/>
            <person name="Tallon L.J."/>
            <person name="Delcher A.L."/>
            <person name="Salzberg S.L."/>
            <person name="Silva J.C."/>
            <person name="Haas B.J."/>
            <person name="Majoros W.H."/>
            <person name="Farzad M."/>
            <person name="Carlton J.M."/>
            <person name="Smith R.K. Jr."/>
            <person name="Garg J."/>
            <person name="Pearlman R.E."/>
            <person name="Karrer K.M."/>
            <person name="Sun L."/>
            <person name="Manning G."/>
            <person name="Elde N.C."/>
            <person name="Turkewitz A.P."/>
            <person name="Asai D.J."/>
            <person name="Wilkes D.E."/>
            <person name="Wang Y."/>
            <person name="Cai H."/>
            <person name="Collins K."/>
            <person name="Stewart B.A."/>
            <person name="Lee S.R."/>
            <person name="Wilamowska K."/>
            <person name="Weinberg Z."/>
            <person name="Ruzzo W.L."/>
            <person name="Wloga D."/>
            <person name="Gaertig J."/>
            <person name="Frankel J."/>
            <person name="Tsao C.-C."/>
            <person name="Gorovsky M.A."/>
            <person name="Keeling P.J."/>
            <person name="Waller R.F."/>
            <person name="Patron N.J."/>
            <person name="Cherry J.M."/>
            <person name="Stover N.A."/>
            <person name="Krieger C.J."/>
            <person name="del Toro C."/>
            <person name="Ryder H.F."/>
            <person name="Williamson S.C."/>
            <person name="Barbeau R.A."/>
            <person name="Hamilton E.P."/>
            <person name="Orias E."/>
        </authorList>
    </citation>
    <scope>NUCLEOTIDE SEQUENCE [LARGE SCALE GENOMIC DNA]</scope>
    <source>
        <strain evidence="2">SB210</strain>
    </source>
</reference>
<evidence type="ECO:0000313" key="1">
    <source>
        <dbReference type="EMBL" id="EWS71012.1"/>
    </source>
</evidence>
<dbReference type="EMBL" id="GG662225">
    <property type="protein sequence ID" value="EWS71012.1"/>
    <property type="molecule type" value="Genomic_DNA"/>
</dbReference>
<organism evidence="1 2">
    <name type="scientific">Tetrahymena thermophila (strain SB210)</name>
    <dbReference type="NCBI Taxonomy" id="312017"/>
    <lineage>
        <taxon>Eukaryota</taxon>
        <taxon>Sar</taxon>
        <taxon>Alveolata</taxon>
        <taxon>Ciliophora</taxon>
        <taxon>Intramacronucleata</taxon>
        <taxon>Oligohymenophorea</taxon>
        <taxon>Hymenostomatida</taxon>
        <taxon>Tetrahymenina</taxon>
        <taxon>Tetrahymenidae</taxon>
        <taxon>Tetrahymena</taxon>
    </lineage>
</organism>
<proteinExistence type="predicted"/>
<protein>
    <submittedName>
        <fullName evidence="1">Uncharacterized protein</fullName>
    </submittedName>
</protein>
<dbReference type="KEGG" id="tet:TTHERM_001035729"/>
<keyword evidence="2" id="KW-1185">Reference proteome</keyword>
<dbReference type="InParanoid" id="W7WZI6"/>
<accession>W7WZI6</accession>
<dbReference type="Proteomes" id="UP000009168">
    <property type="component" value="Unassembled WGS sequence"/>
</dbReference>
<sequence>MLIKQFADFFNELSNKINPLTQNKNQQIVLIDSQQKFIQTTNSLIDVVKNCDWQKISPIKTFFIKKLNQFLLREGDHVGFIVLSMNFILSDLYNFSSADLKKFLRVLRLYQNDIQECLKKYLTENFNITKGYCFNAIKYPFHKNNTREAQQLLKIYDSFFQQNQNIPKFESVYIKRSYQDSPSFQISLLHERILCIEKIFFNCWHYGQTKDQQFYKKNIIAINFKGFEFVNTTHNISEDYFIGQSELMESIQLQLIKLQQKLNLNLIISSNHPSDQLLFIFKKIKLDFMVVDKQDLKNMINESGIKLYKTQQLGEINKLDEIFCQISDFTLENQQSVYYLRIQDKNHLSLCFEYHSIQNKQYLEALSKRINNYCKQYHCNQFQTIIIQNNKSPLYQNEAFINSISEKLAQQYISFVCESDFFYCQSILFYLIKIIQNKNLFPQNCSVSLSLIINSLEEIIENLKIVLGVDVII</sequence>
<dbReference type="RefSeq" id="XP_012656453.1">
    <property type="nucleotide sequence ID" value="XM_012800999.1"/>
</dbReference>
<dbReference type="AlphaFoldDB" id="W7WZI6"/>
<dbReference type="GeneID" id="24441495"/>
<gene>
    <name evidence="1" type="ORF">TTHERM_001035729</name>
</gene>
<evidence type="ECO:0000313" key="2">
    <source>
        <dbReference type="Proteomes" id="UP000009168"/>
    </source>
</evidence>
<name>W7WZI6_TETTS</name>